<evidence type="ECO:0000313" key="1">
    <source>
        <dbReference type="EMBL" id="KKN72885.1"/>
    </source>
</evidence>
<comment type="caution">
    <text evidence="1">The sequence shown here is derived from an EMBL/GenBank/DDBJ whole genome shotgun (WGS) entry which is preliminary data.</text>
</comment>
<name>A0A0F9SV84_9ZZZZ</name>
<protein>
    <submittedName>
        <fullName evidence="1">Uncharacterized protein</fullName>
    </submittedName>
</protein>
<proteinExistence type="predicted"/>
<sequence length="75" mass="8459">MALIRIRVDLAIPKEIADKPAVRGKLVELYQLLKLAKSYAVKINEGMGNEEMTVRASWHICHHDTGGNCELEQEI</sequence>
<dbReference type="AlphaFoldDB" id="A0A0F9SV84"/>
<accession>A0A0F9SV84</accession>
<organism evidence="1">
    <name type="scientific">marine sediment metagenome</name>
    <dbReference type="NCBI Taxonomy" id="412755"/>
    <lineage>
        <taxon>unclassified sequences</taxon>
        <taxon>metagenomes</taxon>
        <taxon>ecological metagenomes</taxon>
    </lineage>
</organism>
<gene>
    <name evidence="1" type="ORF">LCGC14_0405890</name>
</gene>
<dbReference type="EMBL" id="LAZR01000353">
    <property type="protein sequence ID" value="KKN72885.1"/>
    <property type="molecule type" value="Genomic_DNA"/>
</dbReference>
<reference evidence="1" key="1">
    <citation type="journal article" date="2015" name="Nature">
        <title>Complex archaea that bridge the gap between prokaryotes and eukaryotes.</title>
        <authorList>
            <person name="Spang A."/>
            <person name="Saw J.H."/>
            <person name="Jorgensen S.L."/>
            <person name="Zaremba-Niedzwiedzka K."/>
            <person name="Martijn J."/>
            <person name="Lind A.E."/>
            <person name="van Eijk R."/>
            <person name="Schleper C."/>
            <person name="Guy L."/>
            <person name="Ettema T.J."/>
        </authorList>
    </citation>
    <scope>NUCLEOTIDE SEQUENCE</scope>
</reference>